<comment type="caution">
    <text evidence="6">The sequence shown here is derived from an EMBL/GenBank/DDBJ whole genome shotgun (WGS) entry which is preliminary data.</text>
</comment>
<name>A0A936ZQB5_9BURK</name>
<dbReference type="PRINTS" id="PR00039">
    <property type="entry name" value="HTHLYSR"/>
</dbReference>
<dbReference type="InterPro" id="IPR005119">
    <property type="entry name" value="LysR_subst-bd"/>
</dbReference>
<feature type="domain" description="HTH lysR-type" evidence="5">
    <location>
        <begin position="3"/>
        <end position="60"/>
    </location>
</feature>
<evidence type="ECO:0000313" key="7">
    <source>
        <dbReference type="Proteomes" id="UP000613011"/>
    </source>
</evidence>
<proteinExistence type="inferred from homology"/>
<evidence type="ECO:0000313" key="6">
    <source>
        <dbReference type="EMBL" id="MBL0421615.1"/>
    </source>
</evidence>
<keyword evidence="4" id="KW-0804">Transcription</keyword>
<dbReference type="PROSITE" id="PS50931">
    <property type="entry name" value="HTH_LYSR"/>
    <property type="match status" value="1"/>
</dbReference>
<evidence type="ECO:0000256" key="4">
    <source>
        <dbReference type="ARBA" id="ARBA00023163"/>
    </source>
</evidence>
<dbReference type="Pfam" id="PF03466">
    <property type="entry name" value="LysR_substrate"/>
    <property type="match status" value="1"/>
</dbReference>
<comment type="similarity">
    <text evidence="1">Belongs to the LysR transcriptional regulatory family.</text>
</comment>
<protein>
    <submittedName>
        <fullName evidence="6">LysR family transcriptional regulator</fullName>
    </submittedName>
</protein>
<reference evidence="6" key="1">
    <citation type="submission" date="2021-01" db="EMBL/GenBank/DDBJ databases">
        <title>Ramlibacter sp. strain AW1 16S ribosomal RNA gene Genome sequencing and assembly.</title>
        <authorList>
            <person name="Kang M."/>
        </authorList>
    </citation>
    <scope>NUCLEOTIDE SEQUENCE</scope>
    <source>
        <strain evidence="6">AW1</strain>
    </source>
</reference>
<dbReference type="Pfam" id="PF00126">
    <property type="entry name" value="HTH_1"/>
    <property type="match status" value="1"/>
</dbReference>
<dbReference type="SUPFAM" id="SSF53850">
    <property type="entry name" value="Periplasmic binding protein-like II"/>
    <property type="match status" value="1"/>
</dbReference>
<evidence type="ECO:0000256" key="1">
    <source>
        <dbReference type="ARBA" id="ARBA00009437"/>
    </source>
</evidence>
<dbReference type="InterPro" id="IPR036388">
    <property type="entry name" value="WH-like_DNA-bd_sf"/>
</dbReference>
<dbReference type="InterPro" id="IPR050950">
    <property type="entry name" value="HTH-type_LysR_regulators"/>
</dbReference>
<dbReference type="InterPro" id="IPR036390">
    <property type="entry name" value="WH_DNA-bd_sf"/>
</dbReference>
<evidence type="ECO:0000256" key="3">
    <source>
        <dbReference type="ARBA" id="ARBA00023125"/>
    </source>
</evidence>
<dbReference type="InterPro" id="IPR000847">
    <property type="entry name" value="LysR_HTH_N"/>
</dbReference>
<dbReference type="Gene3D" id="3.40.190.290">
    <property type="match status" value="1"/>
</dbReference>
<dbReference type="EMBL" id="JAEQNA010000005">
    <property type="protein sequence ID" value="MBL0421615.1"/>
    <property type="molecule type" value="Genomic_DNA"/>
</dbReference>
<keyword evidence="7" id="KW-1185">Reference proteome</keyword>
<dbReference type="CDD" id="cd05466">
    <property type="entry name" value="PBP2_LTTR_substrate"/>
    <property type="match status" value="1"/>
</dbReference>
<keyword evidence="2" id="KW-0805">Transcription regulation</keyword>
<keyword evidence="3" id="KW-0238">DNA-binding</keyword>
<sequence>MELKIQHLRALVAVVDSGGIRAAARTLGLTQAALAKSLQSLEEAAGLPLLVRRATGITPTPAGELLLSRGRFVLHRVAGLKADLQRIRGEPGGRVSACVTAGVANLQIGLLLASFRESFPEVSVALEHAESATAIRRVQDGSVEMAIVDAAADVGEGFVVEPLATIARVPVVRRGHPILSNPTIEGLGVLRWISRGRPDSEEQARLRAAFRSAGAAPPGRVLESDPMMALSLARALDAVAVVPATSLPRVKARGFEPVEIAGFRLPSSRHVLVVLADSELAAPAQHFRDCVRRFFSGSTADQVSDAAPGA</sequence>
<dbReference type="SUPFAM" id="SSF46785">
    <property type="entry name" value="Winged helix' DNA-binding domain"/>
    <property type="match status" value="1"/>
</dbReference>
<dbReference type="GO" id="GO:0003677">
    <property type="term" value="F:DNA binding"/>
    <property type="evidence" value="ECO:0007669"/>
    <property type="project" value="UniProtKB-KW"/>
</dbReference>
<evidence type="ECO:0000256" key="2">
    <source>
        <dbReference type="ARBA" id="ARBA00023015"/>
    </source>
</evidence>
<dbReference type="RefSeq" id="WP_201684686.1">
    <property type="nucleotide sequence ID" value="NZ_JAEQNA010000005.1"/>
</dbReference>
<dbReference type="AlphaFoldDB" id="A0A936ZQB5"/>
<dbReference type="Proteomes" id="UP000613011">
    <property type="component" value="Unassembled WGS sequence"/>
</dbReference>
<dbReference type="GO" id="GO:0003700">
    <property type="term" value="F:DNA-binding transcription factor activity"/>
    <property type="evidence" value="ECO:0007669"/>
    <property type="project" value="InterPro"/>
</dbReference>
<dbReference type="PANTHER" id="PTHR30419">
    <property type="entry name" value="HTH-TYPE TRANSCRIPTIONAL REGULATOR YBHD"/>
    <property type="match status" value="1"/>
</dbReference>
<dbReference type="Gene3D" id="1.10.10.10">
    <property type="entry name" value="Winged helix-like DNA-binding domain superfamily/Winged helix DNA-binding domain"/>
    <property type="match status" value="1"/>
</dbReference>
<dbReference type="PANTHER" id="PTHR30419:SF30">
    <property type="entry name" value="LYSR FAMILY TRANSCRIPTIONAL REGULATOR"/>
    <property type="match status" value="1"/>
</dbReference>
<evidence type="ECO:0000259" key="5">
    <source>
        <dbReference type="PROSITE" id="PS50931"/>
    </source>
</evidence>
<gene>
    <name evidence="6" type="ORF">JI739_14760</name>
</gene>
<dbReference type="GO" id="GO:0005829">
    <property type="term" value="C:cytosol"/>
    <property type="evidence" value="ECO:0007669"/>
    <property type="project" value="TreeGrafter"/>
</dbReference>
<organism evidence="6 7">
    <name type="scientific">Ramlibacter aurantiacus</name>
    <dbReference type="NCBI Taxonomy" id="2801330"/>
    <lineage>
        <taxon>Bacteria</taxon>
        <taxon>Pseudomonadati</taxon>
        <taxon>Pseudomonadota</taxon>
        <taxon>Betaproteobacteria</taxon>
        <taxon>Burkholderiales</taxon>
        <taxon>Comamonadaceae</taxon>
        <taxon>Ramlibacter</taxon>
    </lineage>
</organism>
<accession>A0A936ZQB5</accession>